<name>A0ABZ0C2S8_LACCA</name>
<dbReference type="InterPro" id="IPR052344">
    <property type="entry name" value="Transposase-related"/>
</dbReference>
<accession>A0ABZ0C2S8</accession>
<feature type="domain" description="Transposase IS66 central" evidence="2">
    <location>
        <begin position="171"/>
        <end position="447"/>
    </location>
</feature>
<dbReference type="Pfam" id="PF13005">
    <property type="entry name" value="zf-IS66"/>
    <property type="match status" value="1"/>
</dbReference>
<organism evidence="6 7">
    <name type="scientific">Lacticaseibacillus casei</name>
    <name type="common">Lactobacillus casei</name>
    <dbReference type="NCBI Taxonomy" id="1582"/>
    <lineage>
        <taxon>Bacteria</taxon>
        <taxon>Bacillati</taxon>
        <taxon>Bacillota</taxon>
        <taxon>Bacilli</taxon>
        <taxon>Lactobacillales</taxon>
        <taxon>Lactobacillaceae</taxon>
        <taxon>Lacticaseibacillus</taxon>
    </lineage>
</organism>
<dbReference type="PANTHER" id="PTHR33678">
    <property type="entry name" value="BLL1576 PROTEIN"/>
    <property type="match status" value="1"/>
</dbReference>
<dbReference type="RefSeq" id="WP_151466866.1">
    <property type="nucleotide sequence ID" value="NZ_CP136127.1"/>
</dbReference>
<dbReference type="Pfam" id="PF03050">
    <property type="entry name" value="DDE_Tnp_IS66"/>
    <property type="match status" value="1"/>
</dbReference>
<evidence type="ECO:0000313" key="6">
    <source>
        <dbReference type="EMBL" id="WNX28677.1"/>
    </source>
</evidence>
<feature type="domain" description="Transposase IS66 zinc-finger binding" evidence="3">
    <location>
        <begin position="106"/>
        <end position="149"/>
    </location>
</feature>
<proteinExistence type="predicted"/>
<dbReference type="EMBL" id="CP136128">
    <property type="protein sequence ID" value="WNX28677.1"/>
    <property type="molecule type" value="Genomic_DNA"/>
</dbReference>
<keyword evidence="7" id="KW-1185">Reference proteome</keyword>
<evidence type="ECO:0000259" key="3">
    <source>
        <dbReference type="Pfam" id="PF13005"/>
    </source>
</evidence>
<dbReference type="InterPro" id="IPR004291">
    <property type="entry name" value="Transposase_IS66_central"/>
</dbReference>
<protein>
    <submittedName>
        <fullName evidence="6">IS66 family transposase</fullName>
    </submittedName>
</protein>
<dbReference type="EMBL" id="CP136128">
    <property type="protein sequence ID" value="WNX28248.1"/>
    <property type="molecule type" value="Genomic_DNA"/>
</dbReference>
<dbReference type="NCBIfam" id="NF033517">
    <property type="entry name" value="transpos_IS66"/>
    <property type="match status" value="1"/>
</dbReference>
<evidence type="ECO:0000313" key="5">
    <source>
        <dbReference type="EMBL" id="WNX28248.1"/>
    </source>
</evidence>
<reference evidence="6 7" key="1">
    <citation type="submission" date="2023-09" db="EMBL/GenBank/DDBJ databases">
        <title>Genomic characteristic of L. casei group strains isolated from clinical sources.</title>
        <authorList>
            <person name="Jarocki P."/>
        </authorList>
    </citation>
    <scope>NUCLEOTIDE SEQUENCE [LARGE SCALE GENOMIC DNA]</scope>
    <source>
        <strain evidence="6 7">LMG 24099</strain>
    </source>
</reference>
<evidence type="ECO:0000259" key="4">
    <source>
        <dbReference type="Pfam" id="PF13007"/>
    </source>
</evidence>
<feature type="region of interest" description="Disordered" evidence="1">
    <location>
        <begin position="61"/>
        <end position="83"/>
    </location>
</feature>
<dbReference type="InterPro" id="IPR024463">
    <property type="entry name" value="Transposase_TnpC_homeodom"/>
</dbReference>
<evidence type="ECO:0000313" key="7">
    <source>
        <dbReference type="Proteomes" id="UP001303564"/>
    </source>
</evidence>
<gene>
    <name evidence="5" type="ORF">RWA16_03735</name>
    <name evidence="6" type="ORF">RWA16_06065</name>
</gene>
<evidence type="ECO:0000259" key="2">
    <source>
        <dbReference type="Pfam" id="PF03050"/>
    </source>
</evidence>
<feature type="domain" description="Transposase TnpC homeodomain" evidence="4">
    <location>
        <begin position="22"/>
        <end position="94"/>
    </location>
</feature>
<dbReference type="InterPro" id="IPR024474">
    <property type="entry name" value="Znf_dom_IS66"/>
</dbReference>
<dbReference type="Pfam" id="PF13007">
    <property type="entry name" value="LZ_Tnp_IS66"/>
    <property type="match status" value="1"/>
</dbReference>
<sequence length="505" mass="58516">MPAEAVITQAEYDYIKQENALLREELAFLKHRLFGVKRESLTNGQVDLFDQSTVFQAPAPSELEQAETASKPEKPDCHKKQKGKKAMVLAQYPQVPVHHELDGEARQCPHCATEMRDIGTTITSREPVRIPEHFEVHVHYQHAYECRQCSNQLDHSVIKKAAVPRPLIPNSFASPSILTQTMIEKYRKKVPVYRQEKDWEEAGFPLTRQQITNWHILACDYGLASLYELMHQTLLKQDVVHADETSYRVLESEKLKTYYWVFASGRAEDKQIFLYEHADSRGTEIPKHFLSGYTRYLQTDGYQVYEKLDQVTRVACLSHIRRKFFEAMGQQSTTKSKAKKGVDYCDRMFKLERNWKLLTPEQRYEKRQAKLKEELSKFFTWCETLHVLPQSKLGRAVDYALSQREAMENVLLDGRLELSNNRVERAVKELVIGRKNWLFSKSFKGARSSGIILSVIRSAEANGLDCRRYLEYLFTELPNLPIPGDSKALQDYLPWSPQVQASCSR</sequence>
<dbReference type="Proteomes" id="UP001303564">
    <property type="component" value="Chromosome"/>
</dbReference>
<evidence type="ECO:0000256" key="1">
    <source>
        <dbReference type="SAM" id="MobiDB-lite"/>
    </source>
</evidence>